<organism evidence="1 2">
    <name type="scientific">Mesobacillus stamsii</name>
    <dbReference type="NCBI Taxonomy" id="225347"/>
    <lineage>
        <taxon>Bacteria</taxon>
        <taxon>Bacillati</taxon>
        <taxon>Bacillota</taxon>
        <taxon>Bacilli</taxon>
        <taxon>Bacillales</taxon>
        <taxon>Bacillaceae</taxon>
        <taxon>Mesobacillus</taxon>
    </lineage>
</organism>
<evidence type="ECO:0000313" key="1">
    <source>
        <dbReference type="EMBL" id="MDQ0414602.1"/>
    </source>
</evidence>
<sequence length="35" mass="4153">MSGDNSRGEAWKRIERFFDRFGSAEQKVVKKTPFF</sequence>
<accession>A0ABU0FXF3</accession>
<gene>
    <name evidence="1" type="ORF">J2S25_002812</name>
</gene>
<reference evidence="1 2" key="1">
    <citation type="submission" date="2023-07" db="EMBL/GenBank/DDBJ databases">
        <title>Genomic Encyclopedia of Type Strains, Phase IV (KMG-IV): sequencing the most valuable type-strain genomes for metagenomic binning, comparative biology and taxonomic classification.</title>
        <authorList>
            <person name="Goeker M."/>
        </authorList>
    </citation>
    <scope>NUCLEOTIDE SEQUENCE [LARGE SCALE GENOMIC DNA]</scope>
    <source>
        <strain evidence="1 2">DSM 19598</strain>
    </source>
</reference>
<dbReference type="EMBL" id="JAUSUN010000018">
    <property type="protein sequence ID" value="MDQ0414602.1"/>
    <property type="molecule type" value="Genomic_DNA"/>
</dbReference>
<proteinExistence type="predicted"/>
<name>A0ABU0FXF3_9BACI</name>
<comment type="caution">
    <text evidence="1">The sequence shown here is derived from an EMBL/GenBank/DDBJ whole genome shotgun (WGS) entry which is preliminary data.</text>
</comment>
<dbReference type="Proteomes" id="UP001242313">
    <property type="component" value="Unassembled WGS sequence"/>
</dbReference>
<evidence type="ECO:0000313" key="2">
    <source>
        <dbReference type="Proteomes" id="UP001242313"/>
    </source>
</evidence>
<protein>
    <submittedName>
        <fullName evidence="1">Uncharacterized protein</fullName>
    </submittedName>
</protein>
<keyword evidence="2" id="KW-1185">Reference proteome</keyword>